<evidence type="ECO:0000313" key="2">
    <source>
        <dbReference type="Proteomes" id="UP000028501"/>
    </source>
</evidence>
<organism evidence="1 2">
    <name type="scientific">Archaeoglobus fulgidus DSM 8774</name>
    <dbReference type="NCBI Taxonomy" id="1344584"/>
    <lineage>
        <taxon>Archaea</taxon>
        <taxon>Methanobacteriati</taxon>
        <taxon>Methanobacteriota</taxon>
        <taxon>Archaeoglobi</taxon>
        <taxon>Archaeoglobales</taxon>
        <taxon>Archaeoglobaceae</taxon>
        <taxon>Archaeoglobus</taxon>
    </lineage>
</organism>
<dbReference type="RefSeq" id="WP_048064269.1">
    <property type="nucleotide sequence ID" value="NZ_CP006577.1"/>
</dbReference>
<sequence length="168" mass="19430">MIEVLSVEVYGGFNAVAAPLEVCLDFLNGYRSRFPALYVCGNSSKALDGIRGNFRVRRGFTIHQLIEILLNAYQDMIFIEHDALLFEDCDFHTLEDFVMLLRQIGRDRTVVYFTTNRDRIFDFLTTLADRYILVEAEEGGYFIAEVDEKGINQRFYPKMVGQLTLEVF</sequence>
<accession>A0A075WJ45</accession>
<proteinExistence type="predicted"/>
<gene>
    <name evidence="1" type="ORF">AFULGI_00007760</name>
</gene>
<dbReference type="HOGENOM" id="CLU_1582823_0_0_2"/>
<protein>
    <submittedName>
        <fullName evidence="1">Uncharacterized protein</fullName>
    </submittedName>
</protein>
<dbReference type="Proteomes" id="UP000028501">
    <property type="component" value="Chromosome"/>
</dbReference>
<dbReference type="AlphaFoldDB" id="A0A075WJ45"/>
<dbReference type="GeneID" id="24794295"/>
<dbReference type="EMBL" id="CP006577">
    <property type="protein sequence ID" value="AIG97573.1"/>
    <property type="molecule type" value="Genomic_DNA"/>
</dbReference>
<evidence type="ECO:0000313" key="1">
    <source>
        <dbReference type="EMBL" id="AIG97573.1"/>
    </source>
</evidence>
<reference evidence="1 2" key="1">
    <citation type="submission" date="2013-07" db="EMBL/GenBank/DDBJ databases">
        <title>Genome of Archaeoglobus fulgidus.</title>
        <authorList>
            <person name="Fiebig A."/>
            <person name="Birkeland N.-K."/>
        </authorList>
    </citation>
    <scope>NUCLEOTIDE SEQUENCE [LARGE SCALE GENOMIC DNA]</scope>
    <source>
        <strain evidence="1 2">DSM 8774</strain>
    </source>
</reference>
<name>A0A075WJ45_ARCFL</name>
<dbReference type="KEGG" id="afg:AFULGI_00007760"/>